<evidence type="ECO:0000256" key="1">
    <source>
        <dbReference type="SAM" id="MobiDB-lite"/>
    </source>
</evidence>
<feature type="region of interest" description="Disordered" evidence="1">
    <location>
        <begin position="1"/>
        <end position="35"/>
    </location>
</feature>
<dbReference type="GO" id="GO:0000398">
    <property type="term" value="P:mRNA splicing, via spliceosome"/>
    <property type="evidence" value="ECO:0007669"/>
    <property type="project" value="InterPro"/>
</dbReference>
<accession>A0A834YL24</accession>
<sequence length="141" mass="16048">MKLSFSLSPKPFSRPNQKPNHNFNEENTTKDDHETKHEYVTEFDASKTLSDNQPKKLVIPPKQNEWRPLKKMKNIDPLVCLSTGDPASSLSSKLRAPPFTLMLACPMLLSEEEVSVGVEEVEDLDSVEEEKCLKKLHDLEI</sequence>
<dbReference type="InterPro" id="IPR045166">
    <property type="entry name" value="Spp2-like"/>
</dbReference>
<evidence type="ECO:0000313" key="2">
    <source>
        <dbReference type="EMBL" id="KAF8389950.1"/>
    </source>
</evidence>
<keyword evidence="3" id="KW-1185">Reference proteome</keyword>
<dbReference type="Proteomes" id="UP000655225">
    <property type="component" value="Unassembled WGS sequence"/>
</dbReference>
<dbReference type="PANTHER" id="PTHR15818">
    <property type="entry name" value="G PATCH AND KOW-CONTAINING"/>
    <property type="match status" value="1"/>
</dbReference>
<feature type="compositionally biased region" description="Basic and acidic residues" evidence="1">
    <location>
        <begin position="23"/>
        <end position="35"/>
    </location>
</feature>
<dbReference type="GO" id="GO:0005681">
    <property type="term" value="C:spliceosomal complex"/>
    <property type="evidence" value="ECO:0007669"/>
    <property type="project" value="TreeGrafter"/>
</dbReference>
<comment type="caution">
    <text evidence="2">The sequence shown here is derived from an EMBL/GenBank/DDBJ whole genome shotgun (WGS) entry which is preliminary data.</text>
</comment>
<proteinExistence type="predicted"/>
<name>A0A834YL24_TETSI</name>
<organism evidence="2 3">
    <name type="scientific">Tetracentron sinense</name>
    <name type="common">Spur-leaf</name>
    <dbReference type="NCBI Taxonomy" id="13715"/>
    <lineage>
        <taxon>Eukaryota</taxon>
        <taxon>Viridiplantae</taxon>
        <taxon>Streptophyta</taxon>
        <taxon>Embryophyta</taxon>
        <taxon>Tracheophyta</taxon>
        <taxon>Spermatophyta</taxon>
        <taxon>Magnoliopsida</taxon>
        <taxon>Trochodendrales</taxon>
        <taxon>Trochodendraceae</taxon>
        <taxon>Tetracentron</taxon>
    </lineage>
</organism>
<dbReference type="EMBL" id="JABCRI010000018">
    <property type="protein sequence ID" value="KAF8389950.1"/>
    <property type="molecule type" value="Genomic_DNA"/>
</dbReference>
<dbReference type="PANTHER" id="PTHR15818:SF2">
    <property type="entry name" value="G-PATCH DOMAIN AND KOW MOTIFS-CONTAINING PROTEIN"/>
    <property type="match status" value="1"/>
</dbReference>
<dbReference type="OrthoDB" id="5577072at2759"/>
<protein>
    <submittedName>
        <fullName evidence="2">Uncharacterized protein</fullName>
    </submittedName>
</protein>
<dbReference type="AlphaFoldDB" id="A0A834YL24"/>
<gene>
    <name evidence="2" type="ORF">HHK36_024470</name>
</gene>
<reference evidence="2 3" key="1">
    <citation type="submission" date="2020-04" db="EMBL/GenBank/DDBJ databases">
        <title>Plant Genome Project.</title>
        <authorList>
            <person name="Zhang R.-G."/>
        </authorList>
    </citation>
    <scope>NUCLEOTIDE SEQUENCE [LARGE SCALE GENOMIC DNA]</scope>
    <source>
        <strain evidence="2">YNK0</strain>
        <tissue evidence="2">Leaf</tissue>
    </source>
</reference>
<evidence type="ECO:0000313" key="3">
    <source>
        <dbReference type="Proteomes" id="UP000655225"/>
    </source>
</evidence>